<evidence type="ECO:0000256" key="1">
    <source>
        <dbReference type="ARBA" id="ARBA00004173"/>
    </source>
</evidence>
<dbReference type="InterPro" id="IPR000851">
    <property type="entry name" value="Ribosomal_uS5"/>
</dbReference>
<keyword evidence="3 9" id="KW-0689">Ribosomal protein</keyword>
<keyword evidence="12" id="KW-1185">Reference proteome</keyword>
<dbReference type="InterPro" id="IPR005324">
    <property type="entry name" value="Ribosomal_uS5_C"/>
</dbReference>
<comment type="subunit">
    <text evidence="8">Component of the mitochondrial ribosome small subunit (28S) which comprises a 12S rRNA and about 30 distinct proteins.</text>
</comment>
<dbReference type="Proteomes" id="UP000694867">
    <property type="component" value="Unplaced"/>
</dbReference>
<name>A0AAJ6QUZ4_9ACAR</name>
<evidence type="ECO:0000256" key="10">
    <source>
        <dbReference type="RuleBase" id="RU003823"/>
    </source>
</evidence>
<evidence type="ECO:0000313" key="12">
    <source>
        <dbReference type="Proteomes" id="UP000694867"/>
    </source>
</evidence>
<dbReference type="PROSITE" id="PS50881">
    <property type="entry name" value="S5_DSRBD"/>
    <property type="match status" value="1"/>
</dbReference>
<dbReference type="Pfam" id="PF03719">
    <property type="entry name" value="Ribosomal_S5_C"/>
    <property type="match status" value="1"/>
</dbReference>
<evidence type="ECO:0000259" key="11">
    <source>
        <dbReference type="PROSITE" id="PS50881"/>
    </source>
</evidence>
<evidence type="ECO:0000256" key="6">
    <source>
        <dbReference type="ARBA" id="ARBA00039335"/>
    </source>
</evidence>
<dbReference type="InterPro" id="IPR013810">
    <property type="entry name" value="Ribosomal_uS5_N"/>
</dbReference>
<evidence type="ECO:0000256" key="5">
    <source>
        <dbReference type="ARBA" id="ARBA00023274"/>
    </source>
</evidence>
<reference evidence="13" key="1">
    <citation type="submission" date="2025-08" db="UniProtKB">
        <authorList>
            <consortium name="RefSeq"/>
        </authorList>
    </citation>
    <scope>IDENTIFICATION</scope>
</reference>
<organism evidence="12 13">
    <name type="scientific">Galendromus occidentalis</name>
    <name type="common">western predatory mite</name>
    <dbReference type="NCBI Taxonomy" id="34638"/>
    <lineage>
        <taxon>Eukaryota</taxon>
        <taxon>Metazoa</taxon>
        <taxon>Ecdysozoa</taxon>
        <taxon>Arthropoda</taxon>
        <taxon>Chelicerata</taxon>
        <taxon>Arachnida</taxon>
        <taxon>Acari</taxon>
        <taxon>Parasitiformes</taxon>
        <taxon>Mesostigmata</taxon>
        <taxon>Gamasina</taxon>
        <taxon>Phytoseioidea</taxon>
        <taxon>Phytoseiidae</taxon>
        <taxon>Typhlodrominae</taxon>
        <taxon>Galendromus</taxon>
    </lineage>
</organism>
<dbReference type="GO" id="GO:0005763">
    <property type="term" value="C:mitochondrial small ribosomal subunit"/>
    <property type="evidence" value="ECO:0007669"/>
    <property type="project" value="UniProtKB-ARBA"/>
</dbReference>
<dbReference type="PANTHER" id="PTHR48277:SF1">
    <property type="entry name" value="MITOCHONDRIAL RIBOSOMAL PROTEIN S5"/>
    <property type="match status" value="1"/>
</dbReference>
<dbReference type="GO" id="GO:0003735">
    <property type="term" value="F:structural constituent of ribosome"/>
    <property type="evidence" value="ECO:0007669"/>
    <property type="project" value="UniProtKB-UniRule"/>
</dbReference>
<dbReference type="Gene3D" id="3.30.230.10">
    <property type="match status" value="1"/>
</dbReference>
<dbReference type="InterPro" id="IPR048584">
    <property type="entry name" value="Ribosomal_uS5m_N"/>
</dbReference>
<gene>
    <name evidence="13" type="primary">LOC100907893</name>
</gene>
<dbReference type="InterPro" id="IPR020568">
    <property type="entry name" value="Ribosomal_Su5_D2-typ_SF"/>
</dbReference>
<dbReference type="CTD" id="64969"/>
<dbReference type="KEGG" id="goe:100907893"/>
<dbReference type="GO" id="GO:0003723">
    <property type="term" value="F:RNA binding"/>
    <property type="evidence" value="ECO:0007669"/>
    <property type="project" value="InterPro"/>
</dbReference>
<evidence type="ECO:0000256" key="2">
    <source>
        <dbReference type="ARBA" id="ARBA00008945"/>
    </source>
</evidence>
<evidence type="ECO:0000256" key="7">
    <source>
        <dbReference type="ARBA" id="ARBA00041606"/>
    </source>
</evidence>
<feature type="domain" description="S5 DRBM" evidence="11">
    <location>
        <begin position="176"/>
        <end position="222"/>
    </location>
</feature>
<dbReference type="FunFam" id="3.30.230.10:FF:000002">
    <property type="entry name" value="30S ribosomal protein S5"/>
    <property type="match status" value="1"/>
</dbReference>
<keyword evidence="4" id="KW-0496">Mitochondrion</keyword>
<dbReference type="SUPFAM" id="SSF54211">
    <property type="entry name" value="Ribosomal protein S5 domain 2-like"/>
    <property type="match status" value="1"/>
</dbReference>
<evidence type="ECO:0000256" key="4">
    <source>
        <dbReference type="ARBA" id="ARBA00023128"/>
    </source>
</evidence>
<dbReference type="GO" id="GO:0005743">
    <property type="term" value="C:mitochondrial inner membrane"/>
    <property type="evidence" value="ECO:0007669"/>
    <property type="project" value="UniProtKB-ARBA"/>
</dbReference>
<evidence type="ECO:0000313" key="13">
    <source>
        <dbReference type="RefSeq" id="XP_003744864.1"/>
    </source>
</evidence>
<proteinExistence type="inferred from homology"/>
<comment type="subcellular location">
    <subcellularLocation>
        <location evidence="1">Mitochondrion</location>
    </subcellularLocation>
</comment>
<comment type="similarity">
    <text evidence="2 10">Belongs to the universal ribosomal protein uS5 family.</text>
</comment>
<dbReference type="PANTHER" id="PTHR48277">
    <property type="entry name" value="MITOCHONDRIAL RIBOSOMAL PROTEIN S5"/>
    <property type="match status" value="1"/>
</dbReference>
<dbReference type="Gene3D" id="3.30.160.20">
    <property type="match status" value="1"/>
</dbReference>
<sequence>MFRIASLTGQFCRMSLAPPIQVHLQNRSTSFFSKVTAEHLWKGVTSVSNAGRKRGRASGSSRKMARDLNRGQVLGVGKINMVWPGLSAPAIRGQEIIRQQKLEPDPEREKRLTALRNKHVGVRRTKIAPLDRGWSGGKAGGRYIGPPDPVGDENFEGFKSCVVKMGMVFVMRGNTGRTRQHKSIVIVGNGNGLIGFAQGKAGDARSALRKAKNGAAKNLVYIERFENHTVLHDFYTEYGSCKLIVKKKQRGYGLVCQRVVRELCKVIGIKDIFVKADARRMNTLSVIRAFLLGLHNQRSLQSVADEKRLHVVEFREEYGYFPKVVASPKDEPVRTAEEINPNEELDFNMIINGGRLVMMPKKKTPFYWNLPGYQIYLKKTDPLKNHRTTHLRILKRYGALKSFLTIREEEEQKQASLKSS</sequence>
<dbReference type="GeneID" id="100907893"/>
<dbReference type="RefSeq" id="XP_003744864.1">
    <property type="nucleotide sequence ID" value="XM_003744816.2"/>
</dbReference>
<dbReference type="GO" id="GO:0006412">
    <property type="term" value="P:translation"/>
    <property type="evidence" value="ECO:0007669"/>
    <property type="project" value="InterPro"/>
</dbReference>
<evidence type="ECO:0000256" key="3">
    <source>
        <dbReference type="ARBA" id="ARBA00022980"/>
    </source>
</evidence>
<dbReference type="SUPFAM" id="SSF54768">
    <property type="entry name" value="dsRNA-binding domain-like"/>
    <property type="match status" value="1"/>
</dbReference>
<evidence type="ECO:0000256" key="9">
    <source>
        <dbReference type="PROSITE-ProRule" id="PRU00268"/>
    </source>
</evidence>
<dbReference type="Pfam" id="PF21251">
    <property type="entry name" value="Ribosomal_uS5m_N"/>
    <property type="match status" value="1"/>
</dbReference>
<dbReference type="InterPro" id="IPR014721">
    <property type="entry name" value="Ribsml_uS5_D2-typ_fold_subgr"/>
</dbReference>
<evidence type="ECO:0000256" key="8">
    <source>
        <dbReference type="ARBA" id="ARBA00062683"/>
    </source>
</evidence>
<keyword evidence="5 9" id="KW-0687">Ribonucleoprotein</keyword>
<dbReference type="FunFam" id="3.30.160.20:FF:000022">
    <property type="entry name" value="28S ribosomal protein S5, mitochondrial"/>
    <property type="match status" value="1"/>
</dbReference>
<dbReference type="Pfam" id="PF00333">
    <property type="entry name" value="Ribosomal_S5"/>
    <property type="match status" value="1"/>
</dbReference>
<accession>A0AAJ6QUZ4</accession>
<dbReference type="AlphaFoldDB" id="A0AAJ6QUZ4"/>
<protein>
    <recommendedName>
        <fullName evidence="6">Small ribosomal subunit protein uS5m</fullName>
    </recommendedName>
    <alternativeName>
        <fullName evidence="7">28S ribosomal protein S5, mitochondrial</fullName>
    </alternativeName>
</protein>